<proteinExistence type="predicted"/>
<comment type="caution">
    <text evidence="1">The sequence shown here is derived from an EMBL/GenBank/DDBJ whole genome shotgun (WGS) entry which is preliminary data.</text>
</comment>
<evidence type="ECO:0000313" key="1">
    <source>
        <dbReference type="EMBL" id="TWT89598.1"/>
    </source>
</evidence>
<accession>A0A5C5ZRC5</accession>
<dbReference type="AlphaFoldDB" id="A0A5C5ZRC5"/>
<dbReference type="Proteomes" id="UP000320176">
    <property type="component" value="Unassembled WGS sequence"/>
</dbReference>
<protein>
    <submittedName>
        <fullName evidence="1">Uncharacterized protein</fullName>
    </submittedName>
</protein>
<evidence type="ECO:0000313" key="2">
    <source>
        <dbReference type="Proteomes" id="UP000320176"/>
    </source>
</evidence>
<dbReference type="EMBL" id="SJPN01000020">
    <property type="protein sequence ID" value="TWT89598.1"/>
    <property type="molecule type" value="Genomic_DNA"/>
</dbReference>
<dbReference type="OrthoDB" id="281469at2"/>
<sequence length="115" mass="13335">MQLTTEELDPIDDVTQEVLREILESDVFGKFAILADSETSFIQAASDWQPTDECRQFLKQNDSDPWILEYHAGDTNTHFRANGYKTLNDLIDTFTRYLIGDDSWRSNIDWQIANV</sequence>
<keyword evidence="2" id="KW-1185">Reference proteome</keyword>
<organism evidence="1 2">
    <name type="scientific">Stieleria varia</name>
    <dbReference type="NCBI Taxonomy" id="2528005"/>
    <lineage>
        <taxon>Bacteria</taxon>
        <taxon>Pseudomonadati</taxon>
        <taxon>Planctomycetota</taxon>
        <taxon>Planctomycetia</taxon>
        <taxon>Pirellulales</taxon>
        <taxon>Pirellulaceae</taxon>
        <taxon>Stieleria</taxon>
    </lineage>
</organism>
<name>A0A5C5ZRC5_9BACT</name>
<reference evidence="1 2" key="1">
    <citation type="submission" date="2019-02" db="EMBL/GenBank/DDBJ databases">
        <title>Deep-cultivation of Planctomycetes and their phenomic and genomic characterization uncovers novel biology.</title>
        <authorList>
            <person name="Wiegand S."/>
            <person name="Jogler M."/>
            <person name="Boedeker C."/>
            <person name="Pinto D."/>
            <person name="Vollmers J."/>
            <person name="Rivas-Marin E."/>
            <person name="Kohn T."/>
            <person name="Peeters S.H."/>
            <person name="Heuer A."/>
            <person name="Rast P."/>
            <person name="Oberbeckmann S."/>
            <person name="Bunk B."/>
            <person name="Jeske O."/>
            <person name="Meyerdierks A."/>
            <person name="Storesund J.E."/>
            <person name="Kallscheuer N."/>
            <person name="Luecker S."/>
            <person name="Lage O.M."/>
            <person name="Pohl T."/>
            <person name="Merkel B.J."/>
            <person name="Hornburger P."/>
            <person name="Mueller R.-W."/>
            <person name="Bruemmer F."/>
            <person name="Labrenz M."/>
            <person name="Spormann A.M."/>
            <person name="Op Den Camp H."/>
            <person name="Overmann J."/>
            <person name="Amann R."/>
            <person name="Jetten M.S.M."/>
            <person name="Mascher T."/>
            <person name="Medema M.H."/>
            <person name="Devos D.P."/>
            <person name="Kaster A.-K."/>
            <person name="Ovreas L."/>
            <person name="Rohde M."/>
            <person name="Galperin M.Y."/>
            <person name="Jogler C."/>
        </authorList>
    </citation>
    <scope>NUCLEOTIDE SEQUENCE [LARGE SCALE GENOMIC DNA]</scope>
    <source>
        <strain evidence="1 2">Pla52n</strain>
    </source>
</reference>
<gene>
    <name evidence="1" type="ORF">Pla52n_67250</name>
</gene>
<dbReference type="RefSeq" id="WP_146523610.1">
    <property type="nucleotide sequence ID" value="NZ_CP151726.1"/>
</dbReference>